<gene>
    <name evidence="2" type="ORF">ACFSF0_08520</name>
</gene>
<organism evidence="2 3">
    <name type="scientific">Ottowia flava</name>
    <dbReference type="NCBI Taxonomy" id="2675430"/>
    <lineage>
        <taxon>Bacteria</taxon>
        <taxon>Pseudomonadati</taxon>
        <taxon>Pseudomonadota</taxon>
        <taxon>Betaproteobacteria</taxon>
        <taxon>Burkholderiales</taxon>
        <taxon>Comamonadaceae</taxon>
        <taxon>Ottowia</taxon>
    </lineage>
</organism>
<accession>A0ABW4KTX2</accession>
<dbReference type="Proteomes" id="UP001597304">
    <property type="component" value="Unassembled WGS sequence"/>
</dbReference>
<keyword evidence="3" id="KW-1185">Reference proteome</keyword>
<evidence type="ECO:0000313" key="3">
    <source>
        <dbReference type="Proteomes" id="UP001597304"/>
    </source>
</evidence>
<keyword evidence="1" id="KW-1133">Transmembrane helix</keyword>
<protein>
    <submittedName>
        <fullName evidence="2">Uncharacterized protein</fullName>
    </submittedName>
</protein>
<dbReference type="RefSeq" id="WP_147914877.1">
    <property type="nucleotide sequence ID" value="NZ_JBHUEJ010000017.1"/>
</dbReference>
<comment type="caution">
    <text evidence="2">The sequence shown here is derived from an EMBL/GenBank/DDBJ whole genome shotgun (WGS) entry which is preliminary data.</text>
</comment>
<keyword evidence="1" id="KW-0472">Membrane</keyword>
<evidence type="ECO:0000313" key="2">
    <source>
        <dbReference type="EMBL" id="MFD1710646.1"/>
    </source>
</evidence>
<reference evidence="3" key="1">
    <citation type="journal article" date="2019" name="Int. J. Syst. Evol. Microbiol.">
        <title>The Global Catalogue of Microorganisms (GCM) 10K type strain sequencing project: providing services to taxonomists for standard genome sequencing and annotation.</title>
        <authorList>
            <consortium name="The Broad Institute Genomics Platform"/>
            <consortium name="The Broad Institute Genome Sequencing Center for Infectious Disease"/>
            <person name="Wu L."/>
            <person name="Ma J."/>
        </authorList>
    </citation>
    <scope>NUCLEOTIDE SEQUENCE [LARGE SCALE GENOMIC DNA]</scope>
    <source>
        <strain evidence="3">LMG 29247</strain>
    </source>
</reference>
<feature type="transmembrane region" description="Helical" evidence="1">
    <location>
        <begin position="12"/>
        <end position="33"/>
    </location>
</feature>
<proteinExistence type="predicted"/>
<sequence length="81" mass="8875">MSDAEWSIANAAVKGVISVVFLYIVFAVCRWIWRTPIRGARAAQQHAPTALESTAKIAGKATKEASTLARKLKKSFDEGRK</sequence>
<name>A0ABW4KTX2_9BURK</name>
<dbReference type="EMBL" id="JBHUEJ010000017">
    <property type="protein sequence ID" value="MFD1710646.1"/>
    <property type="molecule type" value="Genomic_DNA"/>
</dbReference>
<keyword evidence="1" id="KW-0812">Transmembrane</keyword>
<evidence type="ECO:0000256" key="1">
    <source>
        <dbReference type="SAM" id="Phobius"/>
    </source>
</evidence>